<dbReference type="AlphaFoldDB" id="A0A1V6QAP1"/>
<feature type="compositionally biased region" description="Basic and acidic residues" evidence="1">
    <location>
        <begin position="594"/>
        <end position="604"/>
    </location>
</feature>
<dbReference type="SUPFAM" id="SSF56784">
    <property type="entry name" value="HAD-like"/>
    <property type="match status" value="1"/>
</dbReference>
<dbReference type="Pfam" id="PF03031">
    <property type="entry name" value="NIF"/>
    <property type="match status" value="2"/>
</dbReference>
<dbReference type="InterPro" id="IPR050365">
    <property type="entry name" value="TIM50"/>
</dbReference>
<evidence type="ECO:0000313" key="4">
    <source>
        <dbReference type="Proteomes" id="UP000191672"/>
    </source>
</evidence>
<accession>A0A1V6QAP1</accession>
<dbReference type="Gene3D" id="3.40.50.1000">
    <property type="entry name" value="HAD superfamily/HAD-like"/>
    <property type="match status" value="1"/>
</dbReference>
<sequence length="759" mass="83838">MSLHLLRSRDLSHYTTTQFLLCYPQSSHYAANQFSSKLSLACKPRANFSTVLLSRSKTFKLSRANKKPKRASDAAVSNYLSNTPRYAISAYNAVNMRSGSSPMGQGGPPGVSYNNWDPSSNVYPSVEHADYSVQTNPPLHYAPSPATGPAGGRHQNAQNSQPRVSQSRGNRRSMPQSQLPLSRPDNPVNPFNGLPQNTMDINNFFTMAQSMPWMNQGLDGAAPPFIPPMNPTLSYQNVRPMSTMAGLPQQPIIQVQDHRRTRSPTREKTPPVQVPSPTQAYMQQSSQEPQQSPSKRPLLIILDLNGTLIFRKKRIFPPKFASRAGLDQFLASLIKNYSVMVWTSSQPPTMKAVCEKIFPGAMHDKVVAMWGRDKFGLTQRQYNNKLQVYKQLHKVWDTPSIQSAFPGNEALREAPAAPVTTNRRAMVQRATEKLKAKTETKNLQPGHRWDQTNTILIDDSKIKALSEPFNILEIPEFTNDQNIDESTLFAKILHRLDILSHHDDVSKVLRVWNERVEKGEGNILDLDLGPMDDLDLEDGGMVLPTEVSVPVTANITASREKKQLKAQQPILTEEEKQEQKAATRRAKKQRQKARKAEIQSKKDQKAAAEVAAEVADLDIDQSVDCTAPVAATAPATTGSNKKERLPRQHKYSLRLQGKEHAISHELPEVLDGATDSIVPETSSTSASTATVAADVASSVTEGDESRPHIETSGGVTGVDADAAQDSEPEYQPRSPSPATSIASQNSLLDRLEEGLGMKR</sequence>
<dbReference type="PANTHER" id="PTHR12210">
    <property type="entry name" value="DULLARD PROTEIN PHOSPHATASE"/>
    <property type="match status" value="1"/>
</dbReference>
<dbReference type="InterPro" id="IPR004274">
    <property type="entry name" value="FCP1_dom"/>
</dbReference>
<dbReference type="EMBL" id="MDYN01000008">
    <property type="protein sequence ID" value="OQD86301.1"/>
    <property type="molecule type" value="Genomic_DNA"/>
</dbReference>
<feature type="compositionally biased region" description="Polar residues" evidence="1">
    <location>
        <begin position="736"/>
        <end position="747"/>
    </location>
</feature>
<dbReference type="PROSITE" id="PS50969">
    <property type="entry name" value="FCP1"/>
    <property type="match status" value="1"/>
</dbReference>
<feature type="compositionally biased region" description="Polar residues" evidence="1">
    <location>
        <begin position="155"/>
        <end position="180"/>
    </location>
</feature>
<feature type="region of interest" description="Disordered" evidence="1">
    <location>
        <begin position="133"/>
        <end position="195"/>
    </location>
</feature>
<feature type="domain" description="FCP1 homology" evidence="2">
    <location>
        <begin position="293"/>
        <end position="499"/>
    </location>
</feature>
<feature type="compositionally biased region" description="Low complexity" evidence="1">
    <location>
        <begin position="283"/>
        <end position="294"/>
    </location>
</feature>
<dbReference type="InterPro" id="IPR023214">
    <property type="entry name" value="HAD_sf"/>
</dbReference>
<dbReference type="SMART" id="SM00577">
    <property type="entry name" value="CPDc"/>
    <property type="match status" value="1"/>
</dbReference>
<evidence type="ECO:0000259" key="2">
    <source>
        <dbReference type="PROSITE" id="PS50969"/>
    </source>
</evidence>
<proteinExistence type="predicted"/>
<reference evidence="4" key="1">
    <citation type="journal article" date="2017" name="Nat. Microbiol.">
        <title>Global analysis of biosynthetic gene clusters reveals vast potential of secondary metabolite production in Penicillium species.</title>
        <authorList>
            <person name="Nielsen J.C."/>
            <person name="Grijseels S."/>
            <person name="Prigent S."/>
            <person name="Ji B."/>
            <person name="Dainat J."/>
            <person name="Nielsen K.F."/>
            <person name="Frisvad J.C."/>
            <person name="Workman M."/>
            <person name="Nielsen J."/>
        </authorList>
    </citation>
    <scope>NUCLEOTIDE SEQUENCE [LARGE SCALE GENOMIC DNA]</scope>
    <source>
        <strain evidence="4">IBT 31811</strain>
    </source>
</reference>
<feature type="compositionally biased region" description="Basic and acidic residues" evidence="1">
    <location>
        <begin position="749"/>
        <end position="759"/>
    </location>
</feature>
<dbReference type="InterPro" id="IPR036412">
    <property type="entry name" value="HAD-like_sf"/>
</dbReference>
<evidence type="ECO:0000256" key="1">
    <source>
        <dbReference type="SAM" id="MobiDB-lite"/>
    </source>
</evidence>
<keyword evidence="4" id="KW-1185">Reference proteome</keyword>
<gene>
    <name evidence="3" type="ORF">PENANT_c008G01130</name>
</gene>
<dbReference type="STRING" id="416450.A0A1V6QAP1"/>
<feature type="region of interest" description="Disordered" evidence="1">
    <location>
        <begin position="676"/>
        <end position="759"/>
    </location>
</feature>
<feature type="compositionally biased region" description="Basic residues" evidence="1">
    <location>
        <begin position="582"/>
        <end position="593"/>
    </location>
</feature>
<comment type="caution">
    <text evidence="3">The sequence shown here is derived from an EMBL/GenBank/DDBJ whole genome shotgun (WGS) entry which is preliminary data.</text>
</comment>
<organism evidence="3 4">
    <name type="scientific">Penicillium antarcticum</name>
    <dbReference type="NCBI Taxonomy" id="416450"/>
    <lineage>
        <taxon>Eukaryota</taxon>
        <taxon>Fungi</taxon>
        <taxon>Dikarya</taxon>
        <taxon>Ascomycota</taxon>
        <taxon>Pezizomycotina</taxon>
        <taxon>Eurotiomycetes</taxon>
        <taxon>Eurotiomycetidae</taxon>
        <taxon>Eurotiales</taxon>
        <taxon>Aspergillaceae</taxon>
        <taxon>Penicillium</taxon>
    </lineage>
</organism>
<feature type="region of interest" description="Disordered" evidence="1">
    <location>
        <begin position="560"/>
        <end position="604"/>
    </location>
</feature>
<dbReference type="Proteomes" id="UP000191672">
    <property type="component" value="Unassembled WGS sequence"/>
</dbReference>
<name>A0A1V6QAP1_9EURO</name>
<feature type="region of interest" description="Disordered" evidence="1">
    <location>
        <begin position="249"/>
        <end position="296"/>
    </location>
</feature>
<feature type="compositionally biased region" description="Low complexity" evidence="1">
    <location>
        <begin position="681"/>
        <end position="700"/>
    </location>
</feature>
<evidence type="ECO:0000313" key="3">
    <source>
        <dbReference type="EMBL" id="OQD86301.1"/>
    </source>
</evidence>
<protein>
    <recommendedName>
        <fullName evidence="2">FCP1 homology domain-containing protein</fullName>
    </recommendedName>
</protein>